<geneLocation type="mitochondrion" evidence="2"/>
<reference evidence="2" key="1">
    <citation type="journal article" date="2019" name="Mitochondrial DNA Part B Resour">
        <title>Characterization of the complete mitochondrial genome of Drechslerella brochopaga, a fungal species trapping nematodes with constricting rings.</title>
        <authorList>
            <person name="Fang M."/>
            <person name="Wang S."/>
            <person name="Xu J."/>
            <person name="Jiang L."/>
            <person name="Zhou D."/>
            <person name="Zhang K.-Q."/>
            <person name="Zhang Y."/>
        </authorList>
    </citation>
    <scope>NUCLEOTIDE SEQUENCE</scope>
    <source>
        <strain evidence="2">YMF1.03216</strain>
    </source>
</reference>
<keyword evidence="1" id="KW-0472">Membrane</keyword>
<dbReference type="RefSeq" id="YP_009568460.1">
    <property type="nucleotide sequence ID" value="NC_041248.1"/>
</dbReference>
<evidence type="ECO:0000256" key="1">
    <source>
        <dbReference type="SAM" id="Phobius"/>
    </source>
</evidence>
<gene>
    <name evidence="2" type="primary">orf270</name>
</gene>
<keyword evidence="1" id="KW-0812">Transmembrane</keyword>
<keyword evidence="2" id="KW-0496">Mitochondrion</keyword>
<dbReference type="GeneID" id="39411795"/>
<dbReference type="AlphaFoldDB" id="A0A481ZLC8"/>
<reference evidence="2" key="2">
    <citation type="submission" date="2019-02" db="EMBL/GenBank/DDBJ databases">
        <authorList>
            <person name="Fang M.L."/>
            <person name="Zhang Y."/>
        </authorList>
    </citation>
    <scope>NUCLEOTIDE SEQUENCE</scope>
    <source>
        <strain evidence="2">YMF1.03216</strain>
    </source>
</reference>
<keyword evidence="1" id="KW-1133">Transmembrane helix</keyword>
<dbReference type="EMBL" id="MK550698">
    <property type="protein sequence ID" value="QBL02541.1"/>
    <property type="molecule type" value="Genomic_DNA"/>
</dbReference>
<evidence type="ECO:0000313" key="2">
    <source>
        <dbReference type="EMBL" id="QBL02541.1"/>
    </source>
</evidence>
<protein>
    <submittedName>
        <fullName evidence="2">Uncharacterized protein</fullName>
    </submittedName>
</protein>
<sequence length="270" mass="32245">MREKEVLIYNYISYNVIFLRLLYVFATMEQRYIYDSEKGILGKDTLFIIDNNIINKYPVLNIYNNLTVDNFIKDNYKYKNDFYWDQIFINTNLIQILKTATEGNLLVTNFEIIGKLLKTFKDWNIKDENNISSIEILNVLTNYNLLKLVEAYKNQTIPLTTYYLKNHKHLHLIKTYNLLPKFIFIVSDLDTFINNIKNHVDVDVNEGPQSNRGKISYLGNRLYRLDEDFRHSMYKHGKYLFNYTNNNKYDLPFGCFTFKNIHINLGAVKW</sequence>
<name>A0A481ZLC8_9PEZI</name>
<organism evidence="2">
    <name type="scientific">Orbilia brochopaga</name>
    <dbReference type="NCBI Taxonomy" id="3140254"/>
    <lineage>
        <taxon>Eukaryota</taxon>
        <taxon>Fungi</taxon>
        <taxon>Dikarya</taxon>
        <taxon>Ascomycota</taxon>
        <taxon>Pezizomycotina</taxon>
        <taxon>Orbiliomycetes</taxon>
        <taxon>Orbiliales</taxon>
        <taxon>Orbiliaceae</taxon>
        <taxon>Orbilia</taxon>
    </lineage>
</organism>
<proteinExistence type="predicted"/>
<feature type="transmembrane region" description="Helical" evidence="1">
    <location>
        <begin position="6"/>
        <end position="26"/>
    </location>
</feature>
<accession>A0A481ZLC8</accession>